<feature type="transmembrane region" description="Helical" evidence="1">
    <location>
        <begin position="12"/>
        <end position="34"/>
    </location>
</feature>
<dbReference type="Proteomes" id="UP000009080">
    <property type="component" value="Chromosome"/>
</dbReference>
<keyword evidence="1" id="KW-1133">Transmembrane helix</keyword>
<evidence type="ECO:0000256" key="1">
    <source>
        <dbReference type="SAM" id="Phobius"/>
    </source>
</evidence>
<accession>C5BTX1</accession>
<dbReference type="RefSeq" id="WP_015817855.1">
    <property type="nucleotide sequence ID" value="NC_012997.1"/>
</dbReference>
<protein>
    <submittedName>
        <fullName evidence="2">Uncharacterized protein</fullName>
    </submittedName>
</protein>
<dbReference type="eggNOG" id="ENOG5032E8S">
    <property type="taxonomic scope" value="Bacteria"/>
</dbReference>
<dbReference type="EMBL" id="CP001614">
    <property type="protein sequence ID" value="ACR11744.1"/>
    <property type="molecule type" value="Genomic_DNA"/>
</dbReference>
<name>C5BTX1_TERTT</name>
<keyword evidence="3" id="KW-1185">Reference proteome</keyword>
<dbReference type="HOGENOM" id="CLU_2262472_0_0_6"/>
<keyword evidence="1" id="KW-0472">Membrane</keyword>
<reference evidence="2 3" key="1">
    <citation type="journal article" date="2009" name="PLoS ONE">
        <title>The complete genome of Teredinibacter turnerae T7901: an intracellular endosymbiont of marine wood-boring bivalves (shipworms).</title>
        <authorList>
            <person name="Yang J.C."/>
            <person name="Madupu R."/>
            <person name="Durkin A.S."/>
            <person name="Ekborg N.A."/>
            <person name="Pedamallu C.S."/>
            <person name="Hostetler J.B."/>
            <person name="Radune D."/>
            <person name="Toms B.S."/>
            <person name="Henrissat B."/>
            <person name="Coutinho P.M."/>
            <person name="Schwarz S."/>
            <person name="Field L."/>
            <person name="Trindade-Silva A.E."/>
            <person name="Soares C.A.G."/>
            <person name="Elshahawi S."/>
            <person name="Hanora A."/>
            <person name="Schmidt E.W."/>
            <person name="Haygood M.G."/>
            <person name="Posfai J."/>
            <person name="Benner J."/>
            <person name="Madinger C."/>
            <person name="Nove J."/>
            <person name="Anton B."/>
            <person name="Chaudhary K."/>
            <person name="Foster J."/>
            <person name="Holman A."/>
            <person name="Kumar S."/>
            <person name="Lessard P.A."/>
            <person name="Luyten Y.A."/>
            <person name="Slatko B."/>
            <person name="Wood N."/>
            <person name="Wu B."/>
            <person name="Teplitski M."/>
            <person name="Mougous J.D."/>
            <person name="Ward N."/>
            <person name="Eisen J.A."/>
            <person name="Badger J.H."/>
            <person name="Distel D.L."/>
        </authorList>
    </citation>
    <scope>NUCLEOTIDE SEQUENCE [LARGE SCALE GENOMIC DNA]</scope>
    <source>
        <strain evidence="3">ATCC 39867 / T7901</strain>
    </source>
</reference>
<dbReference type="KEGG" id="ttu:TERTU_4048"/>
<dbReference type="STRING" id="377629.TERTU_4048"/>
<evidence type="ECO:0000313" key="2">
    <source>
        <dbReference type="EMBL" id="ACR11744.1"/>
    </source>
</evidence>
<organism evidence="2 3">
    <name type="scientific">Teredinibacter turnerae (strain ATCC 39867 / T7901)</name>
    <dbReference type="NCBI Taxonomy" id="377629"/>
    <lineage>
        <taxon>Bacteria</taxon>
        <taxon>Pseudomonadati</taxon>
        <taxon>Pseudomonadota</taxon>
        <taxon>Gammaproteobacteria</taxon>
        <taxon>Cellvibrionales</taxon>
        <taxon>Cellvibrionaceae</taxon>
        <taxon>Teredinibacter</taxon>
    </lineage>
</organism>
<dbReference type="OrthoDB" id="9891637at2"/>
<sequence>MPVCTLATFLEFQPIISASLEMIGVILMANAYFYDSAESPFRRGTLFMKILLVALVRGALAKRSAKAALAFGEENGLSALQGLSFIALGFFLQLIAAVLNLTQ</sequence>
<feature type="transmembrane region" description="Helical" evidence="1">
    <location>
        <begin position="46"/>
        <end position="62"/>
    </location>
</feature>
<feature type="transmembrane region" description="Helical" evidence="1">
    <location>
        <begin position="82"/>
        <end position="101"/>
    </location>
</feature>
<keyword evidence="1" id="KW-0812">Transmembrane</keyword>
<gene>
    <name evidence="2" type="ordered locus">TERTU_4048</name>
</gene>
<proteinExistence type="predicted"/>
<evidence type="ECO:0000313" key="3">
    <source>
        <dbReference type="Proteomes" id="UP000009080"/>
    </source>
</evidence>
<dbReference type="AlphaFoldDB" id="C5BTX1"/>